<sequence length="753" mass="86017">MSSREDRALCLKKAQQIWKRFGFLSLSDPEADITEKLNKIWFSSYKLRVNIAKYQRQVVKQRTTHVPTFSSIKVPIKQRDGRSYKEVVNEKPVRNVTYQTSEEDREWLRRSLVGLISNGTDYAKIKNKMLMTLHNMEGFRFLGASKAILTFKTQQDMQLVADEEKEFWGQYFEDLRPWCITDKASDIFSWILISGLPIVAWNMECIKRLVGGDCKVLGYDLTFVSRGTISGLTILVGKPPMVSINGTVNLTIDKEKVEINISEIKYEACMDLASLIYSIGVNQEFDSELEGTSSPSDLEIVATKEQPYMSANKSYSSTDLAYVTEVIMMQCFSRCEVEKERDAHGFEAQVYFPEILDDYMIQDMTAGGKWQTFTPTISNIPLADRGKGTYNMSAMEEDQQSWPTSNLGRSMTLRNGKQIGTIKCYEGHRKAVISTDSSSSAGNEDSIDSCIRAVNQRLQLSQPPPDLPTACDEVGAMKEIGQKLGIGIGTTGESIEVMIKEAIDAEQDNWDRLDHGLSDHCPLIVGKEQVNWGWKPFKWLDCWLMAPSFQNTLKAFWQEIVHDIPGDFQVIKRISALRLKLGQWNKTVFGNQDWALQNIQSSIRLLEDQAESGKISDSDRHRLYELKGMQWKLCRYVESIWRQKARQSWFKLGDRNTRFFHISAKVRGCKNYIRQLTYNGKILSSPNEIKEGAKAYFSNIYSESLITRPTVGSADFMKLTENQAAWLETFNVLAIHCMVLFHLLLYEKSYGPK</sequence>
<evidence type="ECO:0000256" key="1">
    <source>
        <dbReference type="SAM" id="Phobius"/>
    </source>
</evidence>
<organism evidence="2 3">
    <name type="scientific">Populus tomentosa</name>
    <name type="common">Chinese white poplar</name>
    <dbReference type="NCBI Taxonomy" id="118781"/>
    <lineage>
        <taxon>Eukaryota</taxon>
        <taxon>Viridiplantae</taxon>
        <taxon>Streptophyta</taxon>
        <taxon>Embryophyta</taxon>
        <taxon>Tracheophyta</taxon>
        <taxon>Spermatophyta</taxon>
        <taxon>Magnoliopsida</taxon>
        <taxon>eudicotyledons</taxon>
        <taxon>Gunneridae</taxon>
        <taxon>Pentapetalae</taxon>
        <taxon>rosids</taxon>
        <taxon>fabids</taxon>
        <taxon>Malpighiales</taxon>
        <taxon>Salicaceae</taxon>
        <taxon>Saliceae</taxon>
        <taxon>Populus</taxon>
    </lineage>
</organism>
<dbReference type="OrthoDB" id="1436566at2759"/>
<comment type="caution">
    <text evidence="2">The sequence shown here is derived from an EMBL/GenBank/DDBJ whole genome shotgun (WGS) entry which is preliminary data.</text>
</comment>
<evidence type="ECO:0000313" key="3">
    <source>
        <dbReference type="Proteomes" id="UP000886885"/>
    </source>
</evidence>
<evidence type="ECO:0008006" key="4">
    <source>
        <dbReference type="Google" id="ProtNLM"/>
    </source>
</evidence>
<keyword evidence="3" id="KW-1185">Reference proteome</keyword>
<feature type="transmembrane region" description="Helical" evidence="1">
    <location>
        <begin position="725"/>
        <end position="746"/>
    </location>
</feature>
<accession>A0A8X8AD36</accession>
<dbReference type="Proteomes" id="UP000886885">
    <property type="component" value="Chromosome 4A"/>
</dbReference>
<dbReference type="EMBL" id="JAAWWB010000007">
    <property type="protein sequence ID" value="KAG6778855.1"/>
    <property type="molecule type" value="Genomic_DNA"/>
</dbReference>
<dbReference type="AlphaFoldDB" id="A0A8X8AD36"/>
<name>A0A8X8AD36_POPTO</name>
<keyword evidence="1" id="KW-0472">Membrane</keyword>
<keyword evidence="1" id="KW-0812">Transmembrane</keyword>
<evidence type="ECO:0000313" key="2">
    <source>
        <dbReference type="EMBL" id="KAG6778855.1"/>
    </source>
</evidence>
<reference evidence="2" key="1">
    <citation type="journal article" date="2020" name="bioRxiv">
        <title>Hybrid origin of Populus tomentosa Carr. identified through genome sequencing and phylogenomic analysis.</title>
        <authorList>
            <person name="An X."/>
            <person name="Gao K."/>
            <person name="Chen Z."/>
            <person name="Li J."/>
            <person name="Yang X."/>
            <person name="Yang X."/>
            <person name="Zhou J."/>
            <person name="Guo T."/>
            <person name="Zhao T."/>
            <person name="Huang S."/>
            <person name="Miao D."/>
            <person name="Khan W.U."/>
            <person name="Rao P."/>
            <person name="Ye M."/>
            <person name="Lei B."/>
            <person name="Liao W."/>
            <person name="Wang J."/>
            <person name="Ji L."/>
            <person name="Li Y."/>
            <person name="Guo B."/>
            <person name="Mustafa N.S."/>
            <person name="Li S."/>
            <person name="Yun Q."/>
            <person name="Keller S.R."/>
            <person name="Mao J."/>
            <person name="Zhang R."/>
            <person name="Strauss S.H."/>
        </authorList>
    </citation>
    <scope>NUCLEOTIDE SEQUENCE</scope>
    <source>
        <strain evidence="2">GM15</strain>
        <tissue evidence="2">Leaf</tissue>
    </source>
</reference>
<gene>
    <name evidence="2" type="ORF">POTOM_015204</name>
</gene>
<protein>
    <recommendedName>
        <fullName evidence="4">DUF4283 domain-containing protein</fullName>
    </recommendedName>
</protein>
<keyword evidence="1" id="KW-1133">Transmembrane helix</keyword>
<proteinExistence type="predicted"/>